<dbReference type="EMBL" id="JABDJR010000545">
    <property type="protein sequence ID" value="NNF07771.1"/>
    <property type="molecule type" value="Genomic_DNA"/>
</dbReference>
<reference evidence="6 7" key="1">
    <citation type="submission" date="2020-03" db="EMBL/GenBank/DDBJ databases">
        <title>Metabolic flexibility allows generalist bacteria to become dominant in a frequently disturbed ecosystem.</title>
        <authorList>
            <person name="Chen Y.-J."/>
            <person name="Leung P.M."/>
            <person name="Bay S.K."/>
            <person name="Hugenholtz P."/>
            <person name="Kessler A.J."/>
            <person name="Shelley G."/>
            <person name="Waite D.W."/>
            <person name="Cook P.L."/>
            <person name="Greening C."/>
        </authorList>
    </citation>
    <scope>NUCLEOTIDE SEQUENCE [LARGE SCALE GENOMIC DNA]</scope>
    <source>
        <strain evidence="6">SS_bin_28</strain>
    </source>
</reference>
<dbReference type="AlphaFoldDB" id="A0A7Y2E9L9"/>
<protein>
    <submittedName>
        <fullName evidence="6">Ketopantoate reductase family protein</fullName>
    </submittedName>
</protein>
<dbReference type="PANTHER" id="PTHR43765">
    <property type="entry name" value="2-DEHYDROPANTOATE 2-REDUCTASE-RELATED"/>
    <property type="match status" value="1"/>
</dbReference>
<dbReference type="SUPFAM" id="SSF48179">
    <property type="entry name" value="6-phosphogluconate dehydrogenase C-terminal domain-like"/>
    <property type="match status" value="1"/>
</dbReference>
<evidence type="ECO:0000313" key="7">
    <source>
        <dbReference type="Proteomes" id="UP000547674"/>
    </source>
</evidence>
<sequence length="347" mass="38336">MKPFLIVGAGAVGSSIGGYLARAGHAVWLVSREKHVQAIRAQAGLKVSTYEEDFLAPLTASVHPPRKLHPDTVIFLTVQASDVISTLRNLGELPKLHPVVTWQNGIQAENDAAPFCKQLMGGIVRYTSTLLDPGEVRLRRPGQLILGDYPEGESPLTHELARLLEGAGFRTGVASHIMQDKALKLLVNLVSGPAVLVRRTQKCPELAFVQVRLLEEGRDAFQADGLPAQPTSGLGQPLEEMIERFRDGGSAPDGKPVYNSTWQNLFHKRSRIENAYYHGEVIRRGESHGIDTPVNQRVLDLLEEVRQKGLGPEPWTPEEFRARFEDLLDFNQMPKPRDNSGGKTLEI</sequence>
<evidence type="ECO:0000259" key="5">
    <source>
        <dbReference type="Pfam" id="PF08546"/>
    </source>
</evidence>
<dbReference type="InterPro" id="IPR036291">
    <property type="entry name" value="NAD(P)-bd_dom_sf"/>
</dbReference>
<dbReference type="Gene3D" id="1.10.1040.10">
    <property type="entry name" value="N-(1-d-carboxylethyl)-l-norvaline Dehydrogenase, domain 2"/>
    <property type="match status" value="1"/>
</dbReference>
<dbReference type="InterPro" id="IPR013328">
    <property type="entry name" value="6PGD_dom2"/>
</dbReference>
<dbReference type="InterPro" id="IPR013752">
    <property type="entry name" value="KPA_reductase"/>
</dbReference>
<evidence type="ECO:0000256" key="1">
    <source>
        <dbReference type="ARBA" id="ARBA00007870"/>
    </source>
</evidence>
<dbReference type="Proteomes" id="UP000547674">
    <property type="component" value="Unassembled WGS sequence"/>
</dbReference>
<dbReference type="GO" id="GO:0008677">
    <property type="term" value="F:2-dehydropantoate 2-reductase activity"/>
    <property type="evidence" value="ECO:0007669"/>
    <property type="project" value="TreeGrafter"/>
</dbReference>
<dbReference type="Gene3D" id="3.40.50.720">
    <property type="entry name" value="NAD(P)-binding Rossmann-like Domain"/>
    <property type="match status" value="1"/>
</dbReference>
<dbReference type="GO" id="GO:0050661">
    <property type="term" value="F:NADP binding"/>
    <property type="evidence" value="ECO:0007669"/>
    <property type="project" value="TreeGrafter"/>
</dbReference>
<evidence type="ECO:0000256" key="2">
    <source>
        <dbReference type="ARBA" id="ARBA00022857"/>
    </source>
</evidence>
<evidence type="ECO:0000259" key="4">
    <source>
        <dbReference type="Pfam" id="PF02558"/>
    </source>
</evidence>
<comment type="caution">
    <text evidence="6">The sequence shown here is derived from an EMBL/GenBank/DDBJ whole genome shotgun (WGS) entry which is preliminary data.</text>
</comment>
<keyword evidence="3" id="KW-0560">Oxidoreductase</keyword>
<keyword evidence="2" id="KW-0521">NADP</keyword>
<dbReference type="InterPro" id="IPR050838">
    <property type="entry name" value="Ketopantoate_reductase"/>
</dbReference>
<feature type="domain" description="Ketopantoate reductase N-terminal" evidence="4">
    <location>
        <begin position="5"/>
        <end position="150"/>
    </location>
</feature>
<evidence type="ECO:0000313" key="6">
    <source>
        <dbReference type="EMBL" id="NNF07771.1"/>
    </source>
</evidence>
<dbReference type="SUPFAM" id="SSF51735">
    <property type="entry name" value="NAD(P)-binding Rossmann-fold domains"/>
    <property type="match status" value="1"/>
</dbReference>
<dbReference type="GO" id="GO:0005737">
    <property type="term" value="C:cytoplasm"/>
    <property type="evidence" value="ECO:0007669"/>
    <property type="project" value="TreeGrafter"/>
</dbReference>
<dbReference type="PANTHER" id="PTHR43765:SF2">
    <property type="entry name" value="2-DEHYDROPANTOATE 2-REDUCTASE"/>
    <property type="match status" value="1"/>
</dbReference>
<organism evidence="6 7">
    <name type="scientific">Eiseniibacteriota bacterium</name>
    <dbReference type="NCBI Taxonomy" id="2212470"/>
    <lineage>
        <taxon>Bacteria</taxon>
        <taxon>Candidatus Eiseniibacteriota</taxon>
    </lineage>
</organism>
<proteinExistence type="inferred from homology"/>
<dbReference type="Pfam" id="PF02558">
    <property type="entry name" value="ApbA"/>
    <property type="match status" value="1"/>
</dbReference>
<accession>A0A7Y2E9L9</accession>
<evidence type="ECO:0000256" key="3">
    <source>
        <dbReference type="ARBA" id="ARBA00023002"/>
    </source>
</evidence>
<dbReference type="Pfam" id="PF08546">
    <property type="entry name" value="ApbA_C"/>
    <property type="match status" value="1"/>
</dbReference>
<name>A0A7Y2E9L9_UNCEI</name>
<dbReference type="InterPro" id="IPR013332">
    <property type="entry name" value="KPR_N"/>
</dbReference>
<dbReference type="InterPro" id="IPR008927">
    <property type="entry name" value="6-PGluconate_DH-like_C_sf"/>
</dbReference>
<feature type="domain" description="Ketopantoate reductase C-terminal" evidence="5">
    <location>
        <begin position="177"/>
        <end position="304"/>
    </location>
</feature>
<gene>
    <name evidence="6" type="ORF">HKN21_13490</name>
</gene>
<comment type="similarity">
    <text evidence="1">Belongs to the ketopantoate reductase family.</text>
</comment>